<dbReference type="Proteomes" id="UP001183390">
    <property type="component" value="Unassembled WGS sequence"/>
</dbReference>
<keyword evidence="2" id="KW-1185">Reference proteome</keyword>
<evidence type="ECO:0000313" key="1">
    <source>
        <dbReference type="EMBL" id="MDT0331433.1"/>
    </source>
</evidence>
<dbReference type="GO" id="GO:0016301">
    <property type="term" value="F:kinase activity"/>
    <property type="evidence" value="ECO:0007669"/>
    <property type="project" value="UniProtKB-KW"/>
</dbReference>
<dbReference type="RefSeq" id="WP_311513926.1">
    <property type="nucleotide sequence ID" value="NZ_JAVREP010000023.1"/>
</dbReference>
<reference evidence="2" key="1">
    <citation type="submission" date="2023-07" db="EMBL/GenBank/DDBJ databases">
        <title>30 novel species of actinomycetes from the DSMZ collection.</title>
        <authorList>
            <person name="Nouioui I."/>
        </authorList>
    </citation>
    <scope>NUCLEOTIDE SEQUENCE [LARGE SCALE GENOMIC DNA]</scope>
    <source>
        <strain evidence="2">DSM 44743</strain>
    </source>
</reference>
<keyword evidence="1" id="KW-0808">Transferase</keyword>
<evidence type="ECO:0000313" key="2">
    <source>
        <dbReference type="Proteomes" id="UP001183390"/>
    </source>
</evidence>
<protein>
    <submittedName>
        <fullName evidence="1">Thymidylate kinase</fullName>
    </submittedName>
</protein>
<gene>
    <name evidence="1" type="ORF">RM479_23725</name>
</gene>
<keyword evidence="1" id="KW-0418">Kinase</keyword>
<dbReference type="InterPro" id="IPR027417">
    <property type="entry name" value="P-loop_NTPase"/>
</dbReference>
<proteinExistence type="predicted"/>
<comment type="caution">
    <text evidence="1">The sequence shown here is derived from an EMBL/GenBank/DDBJ whole genome shotgun (WGS) entry which is preliminary data.</text>
</comment>
<organism evidence="1 2">
    <name type="scientific">Nocardiopsis lambiniae</name>
    <dbReference type="NCBI Taxonomy" id="3075539"/>
    <lineage>
        <taxon>Bacteria</taxon>
        <taxon>Bacillati</taxon>
        <taxon>Actinomycetota</taxon>
        <taxon>Actinomycetes</taxon>
        <taxon>Streptosporangiales</taxon>
        <taxon>Nocardiopsidaceae</taxon>
        <taxon>Nocardiopsis</taxon>
    </lineage>
</organism>
<sequence length="222" mass="24631">MAEFWTIEGIDGAGKSHLLSRLTTVPSHATALSKDDPPHTGNTWLDRRLALMHDLTWGYDHAEPVWDYPAHYWLHSLAAWYTLFHHAYVAPALDRDRPVVVDGWYFKHQARMALSGDEILVSQAEDVFSALPQPDRVVLLTTTAEVATTRRAGTSKPSEHGAFTTKRATTSSAAFTDYQTRTARALEVLLSTHPAPVHTLPSTSDETDLLPLLPLLRGEVNA</sequence>
<dbReference type="EMBL" id="JAVREP010000023">
    <property type="protein sequence ID" value="MDT0331433.1"/>
    <property type="molecule type" value="Genomic_DNA"/>
</dbReference>
<accession>A0ABU2MFG1</accession>
<dbReference type="Gene3D" id="3.40.50.300">
    <property type="entry name" value="P-loop containing nucleotide triphosphate hydrolases"/>
    <property type="match status" value="1"/>
</dbReference>
<name>A0ABU2MFG1_9ACTN</name>
<dbReference type="SUPFAM" id="SSF52540">
    <property type="entry name" value="P-loop containing nucleoside triphosphate hydrolases"/>
    <property type="match status" value="1"/>
</dbReference>